<organism evidence="1">
    <name type="scientific">viral metagenome</name>
    <dbReference type="NCBI Taxonomy" id="1070528"/>
    <lineage>
        <taxon>unclassified sequences</taxon>
        <taxon>metagenomes</taxon>
        <taxon>organismal metagenomes</taxon>
    </lineage>
</organism>
<dbReference type="SUPFAM" id="SSF56784">
    <property type="entry name" value="HAD-like"/>
    <property type="match status" value="1"/>
</dbReference>
<reference evidence="1" key="1">
    <citation type="journal article" date="2020" name="Nature">
        <title>Giant virus diversity and host interactions through global metagenomics.</title>
        <authorList>
            <person name="Schulz F."/>
            <person name="Roux S."/>
            <person name="Paez-Espino D."/>
            <person name="Jungbluth S."/>
            <person name="Walsh D.A."/>
            <person name="Denef V.J."/>
            <person name="McMahon K.D."/>
            <person name="Konstantinidis K.T."/>
            <person name="Eloe-Fadrosh E.A."/>
            <person name="Kyrpides N.C."/>
            <person name="Woyke T."/>
        </authorList>
    </citation>
    <scope>NUCLEOTIDE SEQUENCE</scope>
    <source>
        <strain evidence="1">GVMAG-M-3300014204-73</strain>
    </source>
</reference>
<dbReference type="PANTHER" id="PTHR31367:SF5">
    <property type="entry name" value="CYTOSOLIC 5'-NUCLEOTIDASE 1A"/>
    <property type="match status" value="1"/>
</dbReference>
<dbReference type="InterPro" id="IPR010394">
    <property type="entry name" value="5-nucleotidase"/>
</dbReference>
<protein>
    <recommendedName>
        <fullName evidence="2">5'-nucleotidase</fullName>
    </recommendedName>
</protein>
<dbReference type="GO" id="GO:0000287">
    <property type="term" value="F:magnesium ion binding"/>
    <property type="evidence" value="ECO:0007669"/>
    <property type="project" value="InterPro"/>
</dbReference>
<dbReference type="GO" id="GO:0000166">
    <property type="term" value="F:nucleotide binding"/>
    <property type="evidence" value="ECO:0007669"/>
    <property type="project" value="InterPro"/>
</dbReference>
<sequence>MFSRKNQPYSDNADRLVLAVSTRSLFNMEEYHKIFESNGQAGFDEFQVQHETDLLEPGVSFQLVRKMRYLIDKNMGDVVILSRNSPAASLRVWNSIIHYDLRIERGAFTSGAPRMHYLRAFHANLFLSADLNEVRDALRDGIPAALCCATEAPLKIIPDAPSNVMTPTEPGTGQDIPSVSSITSVPDVIRVAIDADSVIFSNEADQVFQQQGFDAFINHEVECAKNPLPPGPFQPFINALCTVRRVCPETIRIGIFTSRSAPTHERIIRTLHAWGISVDEIFFLGGMPKMLFLAGWHPDIFFDDNSLNIESAIASHVPAAQVVKN</sequence>
<accession>A0A6C0BJ76</accession>
<dbReference type="PANTHER" id="PTHR31367">
    <property type="entry name" value="CYTOSOLIC 5'-NUCLEOTIDASE 1 FAMILY MEMBER"/>
    <property type="match status" value="1"/>
</dbReference>
<proteinExistence type="predicted"/>
<dbReference type="InterPro" id="IPR036412">
    <property type="entry name" value="HAD-like_sf"/>
</dbReference>
<name>A0A6C0BJ76_9ZZZZ</name>
<dbReference type="GO" id="GO:0008253">
    <property type="term" value="F:5'-nucleotidase activity"/>
    <property type="evidence" value="ECO:0007669"/>
    <property type="project" value="InterPro"/>
</dbReference>
<dbReference type="Pfam" id="PF06189">
    <property type="entry name" value="5-nucleotidase"/>
    <property type="match status" value="2"/>
</dbReference>
<dbReference type="GO" id="GO:0005737">
    <property type="term" value="C:cytoplasm"/>
    <property type="evidence" value="ECO:0007669"/>
    <property type="project" value="InterPro"/>
</dbReference>
<dbReference type="AlphaFoldDB" id="A0A6C0BJ76"/>
<evidence type="ECO:0000313" key="1">
    <source>
        <dbReference type="EMBL" id="QHS92405.1"/>
    </source>
</evidence>
<dbReference type="EMBL" id="MN739178">
    <property type="protein sequence ID" value="QHS92405.1"/>
    <property type="molecule type" value="Genomic_DNA"/>
</dbReference>
<dbReference type="GO" id="GO:0009117">
    <property type="term" value="P:nucleotide metabolic process"/>
    <property type="evidence" value="ECO:0007669"/>
    <property type="project" value="InterPro"/>
</dbReference>
<evidence type="ECO:0008006" key="2">
    <source>
        <dbReference type="Google" id="ProtNLM"/>
    </source>
</evidence>